<feature type="compositionally biased region" description="Basic and acidic residues" evidence="1">
    <location>
        <begin position="1"/>
        <end position="19"/>
    </location>
</feature>
<evidence type="ECO:0000256" key="1">
    <source>
        <dbReference type="SAM" id="MobiDB-lite"/>
    </source>
</evidence>
<evidence type="ECO:0000313" key="2">
    <source>
        <dbReference type="EMBL" id="BCR88828.1"/>
    </source>
</evidence>
<name>A0A7R7VQ83_ASPCH</name>
<dbReference type="EMBL" id="AP024420">
    <property type="protein sequence ID" value="BCR88828.1"/>
    <property type="molecule type" value="Genomic_DNA"/>
</dbReference>
<proteinExistence type="predicted"/>
<dbReference type="AlphaFoldDB" id="A0A7R7VQ83"/>
<feature type="region of interest" description="Disordered" evidence="1">
    <location>
        <begin position="30"/>
        <end position="75"/>
    </location>
</feature>
<sequence length="75" mass="8758">MLEHNIAPEDIEESSRDWPESWIPTKDFQEKITTGNVKQKWSRVTGDDAVASGRLPKKSSRAQKEQEYRKRIQSQ</sequence>
<feature type="region of interest" description="Disordered" evidence="1">
    <location>
        <begin position="1"/>
        <end position="20"/>
    </location>
</feature>
<evidence type="ECO:0000313" key="3">
    <source>
        <dbReference type="Proteomes" id="UP000637239"/>
    </source>
</evidence>
<organism evidence="2 3">
    <name type="scientific">Aspergillus chevalieri</name>
    <name type="common">Eurotium chevalieri</name>
    <dbReference type="NCBI Taxonomy" id="182096"/>
    <lineage>
        <taxon>Eukaryota</taxon>
        <taxon>Fungi</taxon>
        <taxon>Dikarya</taxon>
        <taxon>Ascomycota</taxon>
        <taxon>Pezizomycotina</taxon>
        <taxon>Eurotiomycetes</taxon>
        <taxon>Eurotiomycetidae</taxon>
        <taxon>Eurotiales</taxon>
        <taxon>Aspergillaceae</taxon>
        <taxon>Aspergillus</taxon>
        <taxon>Aspergillus subgen. Aspergillus</taxon>
    </lineage>
</organism>
<accession>A0A7R7VQ83</accession>
<feature type="compositionally biased region" description="Basic and acidic residues" evidence="1">
    <location>
        <begin position="62"/>
        <end position="75"/>
    </location>
</feature>
<keyword evidence="3" id="KW-1185">Reference proteome</keyword>
<dbReference type="Proteomes" id="UP000637239">
    <property type="component" value="Chromosome 5"/>
</dbReference>
<reference evidence="2" key="2">
    <citation type="submission" date="2021-02" db="EMBL/GenBank/DDBJ databases">
        <title>Aspergillus chevalieri M1 genome sequence.</title>
        <authorList>
            <person name="Kadooka C."/>
            <person name="Mori K."/>
            <person name="Futagami T."/>
        </authorList>
    </citation>
    <scope>NUCLEOTIDE SEQUENCE</scope>
    <source>
        <strain evidence="2">M1</strain>
    </source>
</reference>
<reference evidence="2" key="1">
    <citation type="submission" date="2021-01" db="EMBL/GenBank/DDBJ databases">
        <authorList>
            <consortium name="Aspergillus chevalieri M1 genome sequencing consortium"/>
            <person name="Kazuki M."/>
            <person name="Futagami T."/>
        </authorList>
    </citation>
    <scope>NUCLEOTIDE SEQUENCE</scope>
    <source>
        <strain evidence="2">M1</strain>
    </source>
</reference>
<dbReference type="RefSeq" id="XP_043137350.1">
    <property type="nucleotide sequence ID" value="XM_043279696.1"/>
</dbReference>
<protein>
    <submittedName>
        <fullName evidence="2">Uncharacterized protein</fullName>
    </submittedName>
</protein>
<gene>
    <name evidence="2" type="ORF">ACHE_50026S</name>
</gene>
<dbReference type="KEGG" id="ache:ACHE_50026S"/>
<dbReference type="GeneID" id="66983186"/>